<evidence type="ECO:0000256" key="3">
    <source>
        <dbReference type="ARBA" id="ARBA00022571"/>
    </source>
</evidence>
<dbReference type="AlphaFoldDB" id="A0A2G1QK70"/>
<dbReference type="PANTHER" id="PTHR23100">
    <property type="entry name" value="ARGININE BIOSYNTHESIS BIFUNCTIONAL PROTEIN ARGJ"/>
    <property type="match status" value="1"/>
</dbReference>
<dbReference type="Proteomes" id="UP000221168">
    <property type="component" value="Unassembled WGS sequence"/>
</dbReference>
<keyword evidence="9" id="KW-0963">Cytoplasm</keyword>
<comment type="pathway">
    <text evidence="9">Amino-acid biosynthesis; L-arginine biosynthesis; N(2)-acetyl-L-ornithine from L-glutamate: step 1/4.</text>
</comment>
<dbReference type="GO" id="GO:0004042">
    <property type="term" value="F:L-glutamate N-acetyltransferase activity"/>
    <property type="evidence" value="ECO:0007669"/>
    <property type="project" value="UniProtKB-UniRule"/>
</dbReference>
<protein>
    <recommendedName>
        <fullName evidence="9">Arginine biosynthesis bifunctional protein ArgJ</fullName>
    </recommendedName>
    <domain>
        <recommendedName>
            <fullName evidence="9">Glutamate N-acetyltransferase</fullName>
            <ecNumber evidence="9">2.3.1.35</ecNumber>
        </recommendedName>
        <alternativeName>
            <fullName evidence="9">Ornithine acetyltransferase</fullName>
            <shortName evidence="9">OATase</shortName>
        </alternativeName>
        <alternativeName>
            <fullName evidence="9">Ornithine transacetylase</fullName>
        </alternativeName>
    </domain>
    <domain>
        <recommendedName>
            <fullName evidence="9">Amino-acid acetyltransferase</fullName>
            <ecNumber evidence="9">2.3.1.1</ecNumber>
        </recommendedName>
        <alternativeName>
            <fullName evidence="9">N-acetylglutamate synthase</fullName>
            <shortName evidence="9">AGSase</shortName>
        </alternativeName>
    </domain>
    <component>
        <recommendedName>
            <fullName evidence="9">Arginine biosynthesis bifunctional protein ArgJ alpha chain</fullName>
        </recommendedName>
    </component>
    <component>
        <recommendedName>
            <fullName evidence="9">Arginine biosynthesis bifunctional protein ArgJ beta chain</fullName>
        </recommendedName>
    </component>
</protein>
<feature type="chain" id="PRO_5023290473" description="Arginine biosynthesis bifunctional protein ArgJ beta chain" evidence="9">
    <location>
        <begin position="195"/>
        <end position="413"/>
    </location>
</feature>
<dbReference type="FunFam" id="3.10.20.340:FF:000001">
    <property type="entry name" value="Arginine biosynthesis bifunctional protein ArgJ, chloroplastic"/>
    <property type="match status" value="1"/>
</dbReference>
<evidence type="ECO:0000256" key="9">
    <source>
        <dbReference type="HAMAP-Rule" id="MF_01106"/>
    </source>
</evidence>
<dbReference type="HAMAP" id="MF_01106">
    <property type="entry name" value="ArgJ"/>
    <property type="match status" value="1"/>
</dbReference>
<gene>
    <name evidence="9" type="primary">argJ</name>
    <name evidence="10" type="ORF">CSC94_18620</name>
</gene>
<dbReference type="GO" id="GO:0006526">
    <property type="term" value="P:L-arginine biosynthetic process"/>
    <property type="evidence" value="ECO:0007669"/>
    <property type="project" value="UniProtKB-UniRule"/>
</dbReference>
<dbReference type="Pfam" id="PF01960">
    <property type="entry name" value="ArgJ"/>
    <property type="match status" value="1"/>
</dbReference>
<dbReference type="EC" id="2.3.1.35" evidence="9"/>
<comment type="catalytic activity">
    <reaction evidence="9">
        <text>L-glutamate + acetyl-CoA = N-acetyl-L-glutamate + CoA + H(+)</text>
        <dbReference type="Rhea" id="RHEA:24292"/>
        <dbReference type="ChEBI" id="CHEBI:15378"/>
        <dbReference type="ChEBI" id="CHEBI:29985"/>
        <dbReference type="ChEBI" id="CHEBI:44337"/>
        <dbReference type="ChEBI" id="CHEBI:57287"/>
        <dbReference type="ChEBI" id="CHEBI:57288"/>
        <dbReference type="EC" id="2.3.1.1"/>
    </reaction>
</comment>
<keyword evidence="6 9" id="KW-0068">Autocatalytic cleavage</keyword>
<dbReference type="PANTHER" id="PTHR23100:SF0">
    <property type="entry name" value="ARGININE BIOSYNTHESIS BIFUNCTIONAL PROTEIN ARGJ, MITOCHONDRIAL"/>
    <property type="match status" value="1"/>
</dbReference>
<dbReference type="GO" id="GO:0005737">
    <property type="term" value="C:cytoplasm"/>
    <property type="evidence" value="ECO:0007669"/>
    <property type="project" value="UniProtKB-SubCell"/>
</dbReference>
<keyword evidence="9" id="KW-0511">Multifunctional enzyme</keyword>
<evidence type="ECO:0000256" key="7">
    <source>
        <dbReference type="ARBA" id="ARBA00023315"/>
    </source>
</evidence>
<dbReference type="NCBIfam" id="NF003802">
    <property type="entry name" value="PRK05388.1"/>
    <property type="match status" value="1"/>
</dbReference>
<dbReference type="EMBL" id="PDVP01000014">
    <property type="protein sequence ID" value="PHP65608.1"/>
    <property type="molecule type" value="Genomic_DNA"/>
</dbReference>
<feature type="binding site" evidence="9">
    <location>
        <position position="184"/>
    </location>
    <ligand>
        <name>substrate</name>
    </ligand>
</feature>
<dbReference type="UniPathway" id="UPA00068">
    <property type="reaction ID" value="UER00106"/>
</dbReference>
<dbReference type="EC" id="2.3.1.1" evidence="9"/>
<evidence type="ECO:0000256" key="5">
    <source>
        <dbReference type="ARBA" id="ARBA00022679"/>
    </source>
</evidence>
<dbReference type="InterPro" id="IPR016117">
    <property type="entry name" value="ArgJ-like_dom_sf"/>
</dbReference>
<proteinExistence type="inferred from homology"/>
<comment type="caution">
    <text evidence="10">The sequence shown here is derived from an EMBL/GenBank/DDBJ whole genome shotgun (WGS) entry which is preliminary data.</text>
</comment>
<comment type="similarity">
    <text evidence="1 9">Belongs to the ArgJ family.</text>
</comment>
<dbReference type="FunFam" id="3.60.70.12:FF:000001">
    <property type="entry name" value="Arginine biosynthesis bifunctional protein ArgJ, chloroplastic"/>
    <property type="match status" value="1"/>
</dbReference>
<dbReference type="CDD" id="cd02152">
    <property type="entry name" value="OAT"/>
    <property type="match status" value="1"/>
</dbReference>
<feature type="active site" description="Nucleophile" evidence="9">
    <location>
        <position position="195"/>
    </location>
</feature>
<evidence type="ECO:0000256" key="1">
    <source>
        <dbReference type="ARBA" id="ARBA00006774"/>
    </source>
</evidence>
<dbReference type="GO" id="GO:0004358">
    <property type="term" value="F:L-glutamate N-acetyltransferase activity, acting on acetyl-L-ornithine as donor"/>
    <property type="evidence" value="ECO:0007669"/>
    <property type="project" value="UniProtKB-UniRule"/>
</dbReference>
<keyword evidence="5 9" id="KW-0808">Transferase</keyword>
<comment type="pathway">
    <text evidence="9">Amino-acid biosynthesis; L-arginine biosynthesis; L-ornithine and N-acetyl-L-glutamate from L-glutamate and N(2)-acetyl-L-ornithine (cyclic): step 1/1.</text>
</comment>
<sequence>MASPVSPLAPKVRPDMPVIEGVAMATAAAGIKYKGRTDLLVMTFTPGTEVAGVFTRSKCPSAPVDFCRANLPHGSARVLVVNSGNANAFTGRKGSEATAATAAAAAAAAGCGENEVFLASTGVIGEPLPADRFTGLLADVTQSAAADQWHGAGEAIMTTDTFPKYATATVDLGGVPVTINGIAKGAGMIAPDMATMLSFIATDAPIEAAALQAMLSSATGPTFNAVTVDSDTSTSDTLLLFATGKAEGRGAPRISDPADGRLEAFREALFDVMQDLALQIVRDGEGARKLIEVQVTGAESNASAKRIALSIANSPLVKTAAAGEDANWGRVVMAVGKAGEPADRDRLDIWFGPMRLARQGERDPDYSEAKASEYMKNDEIVIRADIGLGDGHATVWTCDLTKEYVAINGDYRS</sequence>
<dbReference type="InterPro" id="IPR002813">
    <property type="entry name" value="Arg_biosynth_ArgJ"/>
</dbReference>
<comment type="function">
    <text evidence="9">Catalyzes two activities which are involved in the cyclic version of arginine biosynthesis: the synthesis of N-acetylglutamate from glutamate and acetyl-CoA as the acetyl donor, and of ornithine by transacetylation between N(2)-acetylornithine and glutamate.</text>
</comment>
<feature type="binding site" evidence="9">
    <location>
        <position position="158"/>
    </location>
    <ligand>
        <name>substrate</name>
    </ligand>
</feature>
<evidence type="ECO:0000256" key="4">
    <source>
        <dbReference type="ARBA" id="ARBA00022605"/>
    </source>
</evidence>
<dbReference type="GO" id="GO:0006592">
    <property type="term" value="P:ornithine biosynthetic process"/>
    <property type="evidence" value="ECO:0007669"/>
    <property type="project" value="TreeGrafter"/>
</dbReference>
<dbReference type="InterPro" id="IPR042195">
    <property type="entry name" value="ArgJ_beta_C"/>
</dbReference>
<feature type="site" description="Cleavage; by autolysis" evidence="9">
    <location>
        <begin position="194"/>
        <end position="195"/>
    </location>
</feature>
<keyword evidence="7 9" id="KW-0012">Acyltransferase</keyword>
<evidence type="ECO:0000256" key="2">
    <source>
        <dbReference type="ARBA" id="ARBA00011475"/>
    </source>
</evidence>
<feature type="binding site" evidence="9">
    <location>
        <position position="413"/>
    </location>
    <ligand>
        <name>substrate</name>
    </ligand>
</feature>
<keyword evidence="3 9" id="KW-0055">Arginine biosynthesis</keyword>
<keyword evidence="4 9" id="KW-0028">Amino-acid biosynthesis</keyword>
<dbReference type="Gene3D" id="3.10.20.340">
    <property type="entry name" value="ArgJ beta chain, C-terminal domain"/>
    <property type="match status" value="1"/>
</dbReference>
<feature type="site" description="Involved in the stabilization of negative charge on the oxyanion by the formation of the oxyanion hole" evidence="9">
    <location>
        <position position="121"/>
    </location>
</feature>
<dbReference type="RefSeq" id="WP_099307880.1">
    <property type="nucleotide sequence ID" value="NZ_PDVP01000014.1"/>
</dbReference>
<evidence type="ECO:0000256" key="6">
    <source>
        <dbReference type="ARBA" id="ARBA00022813"/>
    </source>
</evidence>
<organism evidence="10 11">
    <name type="scientific">Zhengella mangrovi</name>
    <dbReference type="NCBI Taxonomy" id="1982044"/>
    <lineage>
        <taxon>Bacteria</taxon>
        <taxon>Pseudomonadati</taxon>
        <taxon>Pseudomonadota</taxon>
        <taxon>Alphaproteobacteria</taxon>
        <taxon>Hyphomicrobiales</taxon>
        <taxon>Notoacmeibacteraceae</taxon>
        <taxon>Zhengella</taxon>
    </lineage>
</organism>
<comment type="subunit">
    <text evidence="2 9">Heterotetramer of two alpha and two beta chains.</text>
</comment>
<dbReference type="Gene3D" id="3.60.70.12">
    <property type="entry name" value="L-amino peptidase D-ALA esterase/amidase"/>
    <property type="match status" value="1"/>
</dbReference>
<dbReference type="OrthoDB" id="9804242at2"/>
<dbReference type="SUPFAM" id="SSF56266">
    <property type="entry name" value="DmpA/ArgJ-like"/>
    <property type="match status" value="1"/>
</dbReference>
<dbReference type="NCBIfam" id="TIGR00120">
    <property type="entry name" value="ArgJ"/>
    <property type="match status" value="1"/>
</dbReference>
<evidence type="ECO:0000256" key="8">
    <source>
        <dbReference type="ARBA" id="ARBA00049439"/>
    </source>
</evidence>
<feature type="binding site" evidence="9">
    <location>
        <position position="195"/>
    </location>
    <ligand>
        <name>substrate</name>
    </ligand>
</feature>
<feature type="site" description="Involved in the stabilization of negative charge on the oxyanion by the formation of the oxyanion hole" evidence="9">
    <location>
        <position position="122"/>
    </location>
</feature>
<keyword evidence="11" id="KW-1185">Reference proteome</keyword>
<feature type="binding site" evidence="9">
    <location>
        <position position="408"/>
    </location>
    <ligand>
        <name>substrate</name>
    </ligand>
</feature>
<evidence type="ECO:0000313" key="10">
    <source>
        <dbReference type="EMBL" id="PHP65608.1"/>
    </source>
</evidence>
<feature type="binding site" evidence="9">
    <location>
        <position position="285"/>
    </location>
    <ligand>
        <name>substrate</name>
    </ligand>
</feature>
<evidence type="ECO:0000313" key="11">
    <source>
        <dbReference type="Proteomes" id="UP000221168"/>
    </source>
</evidence>
<reference evidence="10 11" key="1">
    <citation type="submission" date="2017-10" db="EMBL/GenBank/DDBJ databases">
        <title>Sedimentibacterium mangrovi gen. nov., sp. nov., a novel member of family Phyllobacteriacea isolated from mangrove sediment.</title>
        <authorList>
            <person name="Liao H."/>
            <person name="Tian Y."/>
        </authorList>
    </citation>
    <scope>NUCLEOTIDE SEQUENCE [LARGE SCALE GENOMIC DNA]</scope>
    <source>
        <strain evidence="10 11">X9-2-2</strain>
    </source>
</reference>
<accession>A0A2G1QK70</accession>
<feature type="chain" id="PRO_5023290474" description="Arginine biosynthesis bifunctional protein ArgJ alpha chain" evidence="9">
    <location>
        <begin position="1"/>
        <end position="194"/>
    </location>
</feature>
<comment type="catalytic activity">
    <reaction evidence="8 9">
        <text>N(2)-acetyl-L-ornithine + L-glutamate = N-acetyl-L-glutamate + L-ornithine</text>
        <dbReference type="Rhea" id="RHEA:15349"/>
        <dbReference type="ChEBI" id="CHEBI:29985"/>
        <dbReference type="ChEBI" id="CHEBI:44337"/>
        <dbReference type="ChEBI" id="CHEBI:46911"/>
        <dbReference type="ChEBI" id="CHEBI:57805"/>
        <dbReference type="EC" id="2.3.1.35"/>
    </reaction>
</comment>
<name>A0A2G1QK70_9HYPH</name>
<comment type="subcellular location">
    <subcellularLocation>
        <location evidence="9">Cytoplasm</location>
    </subcellularLocation>
</comment>